<dbReference type="PANTHER" id="PTHR30146:SF95">
    <property type="entry name" value="RIBOSE OPERON REPRESSOR"/>
    <property type="match status" value="1"/>
</dbReference>
<organism evidence="7 8">
    <name type="scientific">Schinkia azotoformans MEV2011</name>
    <dbReference type="NCBI Taxonomy" id="1348973"/>
    <lineage>
        <taxon>Bacteria</taxon>
        <taxon>Bacillati</taxon>
        <taxon>Bacillota</taxon>
        <taxon>Bacilli</taxon>
        <taxon>Bacillales</taxon>
        <taxon>Bacillaceae</taxon>
        <taxon>Calidifontibacillus/Schinkia group</taxon>
        <taxon>Schinkia</taxon>
    </lineage>
</organism>
<dbReference type="RefSeq" id="WP_035193415.1">
    <property type="nucleotide sequence ID" value="NZ_JJRY01000002.1"/>
</dbReference>
<proteinExistence type="predicted"/>
<dbReference type="FunFam" id="1.10.260.40:FF:000002">
    <property type="entry name" value="HTH-type transcriptional repressor PurR"/>
    <property type="match status" value="1"/>
</dbReference>
<dbReference type="PRINTS" id="PR00036">
    <property type="entry name" value="HTHLACI"/>
</dbReference>
<dbReference type="Gene3D" id="3.40.50.2300">
    <property type="match status" value="2"/>
</dbReference>
<sequence length="327" mass="36417">MSTIRDVAKVAGVSVATVSRVLNNKGYVNEDTRKKVEAAIHSLNYKPNSVARSLFKKQSKMIGLIVPDITNPFFPQLARAVEDVTNHSGYTLVLCNSDEDIIKEQEYIGVLNQKYVDGFIIVTSTLKAEHIKDLNVPIVALDRPINSDTPTVSVNNYEGSRLATKFLCDTGCQKIAHVRGPYNVLNADERCRGYLDEVQDLDWFRPELVVNGNFNINKTKEIAKELLTLHPDIDGIFAGNDLMAVGVIKAAEELRIKIPEQLSIIGFDGITLCETTSPELTTIAQPIYNIGSKAVQILVDLIENRPLEQNNYTFSVELIERQSTKPR</sequence>
<dbReference type="AlphaFoldDB" id="A0A072NR82"/>
<evidence type="ECO:0000256" key="4">
    <source>
        <dbReference type="ARBA" id="ARBA00023125"/>
    </source>
</evidence>
<name>A0A072NR82_SCHAZ</name>
<keyword evidence="4" id="KW-0238">DNA-binding</keyword>
<dbReference type="InterPro" id="IPR028082">
    <property type="entry name" value="Peripla_BP_I"/>
</dbReference>
<gene>
    <name evidence="7" type="ORF">M670_00763</name>
</gene>
<dbReference type="EMBL" id="JJRY01000002">
    <property type="protein sequence ID" value="KEF39742.1"/>
    <property type="molecule type" value="Genomic_DNA"/>
</dbReference>
<evidence type="ECO:0000256" key="3">
    <source>
        <dbReference type="ARBA" id="ARBA00023015"/>
    </source>
</evidence>
<dbReference type="GO" id="GO:0000976">
    <property type="term" value="F:transcription cis-regulatory region binding"/>
    <property type="evidence" value="ECO:0007669"/>
    <property type="project" value="TreeGrafter"/>
</dbReference>
<dbReference type="CDD" id="cd06291">
    <property type="entry name" value="PBP1_Qymf-like"/>
    <property type="match status" value="1"/>
</dbReference>
<dbReference type="Pfam" id="PF00356">
    <property type="entry name" value="LacI"/>
    <property type="match status" value="1"/>
</dbReference>
<evidence type="ECO:0000259" key="6">
    <source>
        <dbReference type="PROSITE" id="PS50932"/>
    </source>
</evidence>
<keyword evidence="3" id="KW-0805">Transcription regulation</keyword>
<keyword evidence="5" id="KW-0804">Transcription</keyword>
<dbReference type="OrthoDB" id="9796186at2"/>
<protein>
    <recommendedName>
        <fullName evidence="1">Catabolite control protein A</fullName>
    </recommendedName>
</protein>
<evidence type="ECO:0000256" key="5">
    <source>
        <dbReference type="ARBA" id="ARBA00023163"/>
    </source>
</evidence>
<dbReference type="InterPro" id="IPR010982">
    <property type="entry name" value="Lambda_DNA-bd_dom_sf"/>
</dbReference>
<evidence type="ECO:0000313" key="7">
    <source>
        <dbReference type="EMBL" id="KEF39742.1"/>
    </source>
</evidence>
<dbReference type="SUPFAM" id="SSF47413">
    <property type="entry name" value="lambda repressor-like DNA-binding domains"/>
    <property type="match status" value="1"/>
</dbReference>
<dbReference type="PROSITE" id="PS50932">
    <property type="entry name" value="HTH_LACI_2"/>
    <property type="match status" value="1"/>
</dbReference>
<dbReference type="Pfam" id="PF13377">
    <property type="entry name" value="Peripla_BP_3"/>
    <property type="match status" value="1"/>
</dbReference>
<keyword evidence="2" id="KW-0678">Repressor</keyword>
<dbReference type="InterPro" id="IPR000843">
    <property type="entry name" value="HTH_LacI"/>
</dbReference>
<evidence type="ECO:0000256" key="2">
    <source>
        <dbReference type="ARBA" id="ARBA00022491"/>
    </source>
</evidence>
<comment type="caution">
    <text evidence="7">The sequence shown here is derived from an EMBL/GenBank/DDBJ whole genome shotgun (WGS) entry which is preliminary data.</text>
</comment>
<evidence type="ECO:0000256" key="1">
    <source>
        <dbReference type="ARBA" id="ARBA00019435"/>
    </source>
</evidence>
<dbReference type="Gene3D" id="1.10.260.40">
    <property type="entry name" value="lambda repressor-like DNA-binding domains"/>
    <property type="match status" value="1"/>
</dbReference>
<dbReference type="PANTHER" id="PTHR30146">
    <property type="entry name" value="LACI-RELATED TRANSCRIPTIONAL REPRESSOR"/>
    <property type="match status" value="1"/>
</dbReference>
<reference evidence="7 8" key="1">
    <citation type="submission" date="2014-04" db="EMBL/GenBank/DDBJ databases">
        <title>Draft genome sequence of Bacillus azotoformans MEV2011, a (co-) denitrifying strain unable to grow in the presence of oxygen.</title>
        <authorList>
            <person name="Nielsen M."/>
            <person name="Schreiber L."/>
            <person name="Finster K."/>
            <person name="Schramm A."/>
        </authorList>
    </citation>
    <scope>NUCLEOTIDE SEQUENCE [LARGE SCALE GENOMIC DNA]</scope>
    <source>
        <strain evidence="7 8">MEV2011</strain>
    </source>
</reference>
<dbReference type="PATRIC" id="fig|1348973.3.peg.734"/>
<dbReference type="CDD" id="cd01392">
    <property type="entry name" value="HTH_LacI"/>
    <property type="match status" value="1"/>
</dbReference>
<dbReference type="GO" id="GO:0003700">
    <property type="term" value="F:DNA-binding transcription factor activity"/>
    <property type="evidence" value="ECO:0007669"/>
    <property type="project" value="TreeGrafter"/>
</dbReference>
<dbReference type="Proteomes" id="UP000027936">
    <property type="component" value="Unassembled WGS sequence"/>
</dbReference>
<dbReference type="SMART" id="SM00354">
    <property type="entry name" value="HTH_LACI"/>
    <property type="match status" value="1"/>
</dbReference>
<dbReference type="InterPro" id="IPR046335">
    <property type="entry name" value="LacI/GalR-like_sensor"/>
</dbReference>
<accession>A0A072NR82</accession>
<dbReference type="PROSITE" id="PS00356">
    <property type="entry name" value="HTH_LACI_1"/>
    <property type="match status" value="1"/>
</dbReference>
<evidence type="ECO:0000313" key="8">
    <source>
        <dbReference type="Proteomes" id="UP000027936"/>
    </source>
</evidence>
<dbReference type="SUPFAM" id="SSF53822">
    <property type="entry name" value="Periplasmic binding protein-like I"/>
    <property type="match status" value="1"/>
</dbReference>
<feature type="domain" description="HTH lacI-type" evidence="6">
    <location>
        <begin position="2"/>
        <end position="56"/>
    </location>
</feature>